<accession>A0ABW2IBC4</accession>
<feature type="transmembrane region" description="Helical" evidence="1">
    <location>
        <begin position="73"/>
        <end position="90"/>
    </location>
</feature>
<protein>
    <submittedName>
        <fullName evidence="2">DUF1294 domain-containing protein</fullName>
    </submittedName>
</protein>
<proteinExistence type="predicted"/>
<keyword evidence="1" id="KW-1133">Transmembrane helix</keyword>
<dbReference type="EMBL" id="JBHTBU010000001">
    <property type="protein sequence ID" value="MFC7288223.1"/>
    <property type="molecule type" value="Genomic_DNA"/>
</dbReference>
<gene>
    <name evidence="2" type="ORF">ACFQPC_09275</name>
</gene>
<evidence type="ECO:0000313" key="2">
    <source>
        <dbReference type="EMBL" id="MFC7288223.1"/>
    </source>
</evidence>
<keyword evidence="1" id="KW-0812">Transmembrane</keyword>
<dbReference type="Proteomes" id="UP001596542">
    <property type="component" value="Unassembled WGS sequence"/>
</dbReference>
<dbReference type="Pfam" id="PF06961">
    <property type="entry name" value="DUF1294"/>
    <property type="match status" value="1"/>
</dbReference>
<comment type="caution">
    <text evidence="2">The sequence shown here is derived from an EMBL/GenBank/DDBJ whole genome shotgun (WGS) entry which is preliminary data.</text>
</comment>
<reference evidence="3" key="1">
    <citation type="journal article" date="2019" name="Int. J. Syst. Evol. Microbiol.">
        <title>The Global Catalogue of Microorganisms (GCM) 10K type strain sequencing project: providing services to taxonomists for standard genome sequencing and annotation.</title>
        <authorList>
            <consortium name="The Broad Institute Genomics Platform"/>
            <consortium name="The Broad Institute Genome Sequencing Center for Infectious Disease"/>
            <person name="Wu L."/>
            <person name="Ma J."/>
        </authorList>
    </citation>
    <scope>NUCLEOTIDE SEQUENCE [LARGE SCALE GENOMIC DNA]</scope>
    <source>
        <strain evidence="3">KACC 12508</strain>
    </source>
</reference>
<dbReference type="RefSeq" id="WP_382271582.1">
    <property type="nucleotide sequence ID" value="NZ_JBHTBU010000001.1"/>
</dbReference>
<dbReference type="PIRSF" id="PIRSF002599">
    <property type="entry name" value="Cold_shock_A"/>
    <property type="match status" value="1"/>
</dbReference>
<dbReference type="InterPro" id="IPR010718">
    <property type="entry name" value="DUF1294"/>
</dbReference>
<keyword evidence="1" id="KW-0472">Membrane</keyword>
<keyword evidence="3" id="KW-1185">Reference proteome</keyword>
<sequence>MDTKFLLQVAGSYLALGLLSFAAYAIDKSAARKGTWRISENNLHLLDLLGGWPGGWLAQKILRHKTSKPSFQRIYWVTVALHCALVGWLLSPYGSDMLQAIGSAG</sequence>
<name>A0ABW2IBC4_9BURK</name>
<evidence type="ECO:0000313" key="3">
    <source>
        <dbReference type="Proteomes" id="UP001596542"/>
    </source>
</evidence>
<feature type="transmembrane region" description="Helical" evidence="1">
    <location>
        <begin position="6"/>
        <end position="26"/>
    </location>
</feature>
<evidence type="ECO:0000256" key="1">
    <source>
        <dbReference type="SAM" id="Phobius"/>
    </source>
</evidence>
<dbReference type="InterPro" id="IPR012156">
    <property type="entry name" value="Cold_shock_CspA"/>
</dbReference>
<organism evidence="2 3">
    <name type="scientific">Herminiimonas glaciei</name>
    <dbReference type="NCBI Taxonomy" id="523788"/>
    <lineage>
        <taxon>Bacteria</taxon>
        <taxon>Pseudomonadati</taxon>
        <taxon>Pseudomonadota</taxon>
        <taxon>Betaproteobacteria</taxon>
        <taxon>Burkholderiales</taxon>
        <taxon>Oxalobacteraceae</taxon>
        <taxon>Herminiimonas</taxon>
    </lineage>
</organism>